<gene>
    <name evidence="2" type="ORF">SAMN02910418_00649</name>
</gene>
<dbReference type="PANTHER" id="PTHR36166:SF1">
    <property type="entry name" value="SRPBCC DOMAIN-CONTAINING PROTEIN"/>
    <property type="match status" value="1"/>
</dbReference>
<keyword evidence="3" id="KW-1185">Reference proteome</keyword>
<keyword evidence="1" id="KW-0472">Membrane</keyword>
<dbReference type="InterPro" id="IPR019587">
    <property type="entry name" value="Polyketide_cyclase/dehydratase"/>
</dbReference>
<dbReference type="EMBL" id="FNQV01000003">
    <property type="protein sequence ID" value="SDZ95880.1"/>
    <property type="molecule type" value="Genomic_DNA"/>
</dbReference>
<dbReference type="Gene3D" id="3.30.530.20">
    <property type="match status" value="1"/>
</dbReference>
<name>A0A1H3X9G1_9ACTO</name>
<sequence>MLADDMKKNPRPACAAMIGVSAIVGVILVLGAASAGYTGLIKPVSPRSELVIKAPAEKVWEVLADLPSWSRWSPNFAEISGELVAGEKLQTRMRAGGNVLEFEPVVLRAEPGAELRWRGEFIVPGLVDGEHYFLLERTTQGHTRLIQGEDFTGALVLYAGGALDIAADMGAFNEALAAEVERRR</sequence>
<evidence type="ECO:0000313" key="2">
    <source>
        <dbReference type="EMBL" id="SDZ95880.1"/>
    </source>
</evidence>
<evidence type="ECO:0000313" key="3">
    <source>
        <dbReference type="Proteomes" id="UP000199288"/>
    </source>
</evidence>
<dbReference type="CDD" id="cd07822">
    <property type="entry name" value="SRPBCC_4"/>
    <property type="match status" value="1"/>
</dbReference>
<organism evidence="2 3">
    <name type="scientific">Bowdeniella nasicola</name>
    <dbReference type="NCBI Taxonomy" id="208480"/>
    <lineage>
        <taxon>Bacteria</taxon>
        <taxon>Bacillati</taxon>
        <taxon>Actinomycetota</taxon>
        <taxon>Actinomycetes</taxon>
        <taxon>Actinomycetales</taxon>
        <taxon>Actinomycetaceae</taxon>
        <taxon>Bowdeniella</taxon>
    </lineage>
</organism>
<dbReference type="AlphaFoldDB" id="A0A1H3X9G1"/>
<proteinExistence type="predicted"/>
<feature type="transmembrane region" description="Helical" evidence="1">
    <location>
        <begin position="12"/>
        <end position="37"/>
    </location>
</feature>
<dbReference type="Pfam" id="PF10604">
    <property type="entry name" value="Polyketide_cyc2"/>
    <property type="match status" value="1"/>
</dbReference>
<keyword evidence="1" id="KW-0812">Transmembrane</keyword>
<evidence type="ECO:0000256" key="1">
    <source>
        <dbReference type="SAM" id="Phobius"/>
    </source>
</evidence>
<protein>
    <recommendedName>
        <fullName evidence="4">Polyketide cyclase / dehydrase and lipid transport</fullName>
    </recommendedName>
</protein>
<dbReference type="Proteomes" id="UP000199288">
    <property type="component" value="Unassembled WGS sequence"/>
</dbReference>
<accession>A0A1H3X9G1</accession>
<keyword evidence="1" id="KW-1133">Transmembrane helix</keyword>
<dbReference type="InterPro" id="IPR023393">
    <property type="entry name" value="START-like_dom_sf"/>
</dbReference>
<evidence type="ECO:0008006" key="4">
    <source>
        <dbReference type="Google" id="ProtNLM"/>
    </source>
</evidence>
<dbReference type="SUPFAM" id="SSF55961">
    <property type="entry name" value="Bet v1-like"/>
    <property type="match status" value="1"/>
</dbReference>
<reference evidence="3" key="1">
    <citation type="submission" date="2016-10" db="EMBL/GenBank/DDBJ databases">
        <authorList>
            <person name="Varghese N."/>
            <person name="Submissions S."/>
        </authorList>
    </citation>
    <scope>NUCLEOTIDE SEQUENCE [LARGE SCALE GENOMIC DNA]</scope>
    <source>
        <strain evidence="3">KPR-1</strain>
    </source>
</reference>
<dbReference type="PANTHER" id="PTHR36166">
    <property type="entry name" value="CHROMOSOME 9, WHOLE GENOME SHOTGUN SEQUENCE"/>
    <property type="match status" value="1"/>
</dbReference>